<evidence type="ECO:0000313" key="2">
    <source>
        <dbReference type="Proteomes" id="UP000790709"/>
    </source>
</evidence>
<evidence type="ECO:0000313" key="1">
    <source>
        <dbReference type="EMBL" id="KAH7925676.1"/>
    </source>
</evidence>
<dbReference type="Proteomes" id="UP000790709">
    <property type="component" value="Unassembled WGS sequence"/>
</dbReference>
<gene>
    <name evidence="1" type="ORF">BV22DRAFT_1128822</name>
</gene>
<organism evidence="1 2">
    <name type="scientific">Leucogyrophana mollusca</name>
    <dbReference type="NCBI Taxonomy" id="85980"/>
    <lineage>
        <taxon>Eukaryota</taxon>
        <taxon>Fungi</taxon>
        <taxon>Dikarya</taxon>
        <taxon>Basidiomycota</taxon>
        <taxon>Agaricomycotina</taxon>
        <taxon>Agaricomycetes</taxon>
        <taxon>Agaricomycetidae</taxon>
        <taxon>Boletales</taxon>
        <taxon>Boletales incertae sedis</taxon>
        <taxon>Leucogyrophana</taxon>
    </lineage>
</organism>
<protein>
    <submittedName>
        <fullName evidence="1">Uncharacterized protein</fullName>
    </submittedName>
</protein>
<keyword evidence="2" id="KW-1185">Reference proteome</keyword>
<comment type="caution">
    <text evidence="1">The sequence shown here is derived from an EMBL/GenBank/DDBJ whole genome shotgun (WGS) entry which is preliminary data.</text>
</comment>
<dbReference type="EMBL" id="MU266397">
    <property type="protein sequence ID" value="KAH7925676.1"/>
    <property type="molecule type" value="Genomic_DNA"/>
</dbReference>
<reference evidence="1" key="1">
    <citation type="journal article" date="2021" name="New Phytol.">
        <title>Evolutionary innovations through gain and loss of genes in the ectomycorrhizal Boletales.</title>
        <authorList>
            <person name="Wu G."/>
            <person name="Miyauchi S."/>
            <person name="Morin E."/>
            <person name="Kuo A."/>
            <person name="Drula E."/>
            <person name="Varga T."/>
            <person name="Kohler A."/>
            <person name="Feng B."/>
            <person name="Cao Y."/>
            <person name="Lipzen A."/>
            <person name="Daum C."/>
            <person name="Hundley H."/>
            <person name="Pangilinan J."/>
            <person name="Johnson J."/>
            <person name="Barry K."/>
            <person name="LaButti K."/>
            <person name="Ng V."/>
            <person name="Ahrendt S."/>
            <person name="Min B."/>
            <person name="Choi I.G."/>
            <person name="Park H."/>
            <person name="Plett J.M."/>
            <person name="Magnuson J."/>
            <person name="Spatafora J.W."/>
            <person name="Nagy L.G."/>
            <person name="Henrissat B."/>
            <person name="Grigoriev I.V."/>
            <person name="Yang Z.L."/>
            <person name="Xu J."/>
            <person name="Martin F.M."/>
        </authorList>
    </citation>
    <scope>NUCLEOTIDE SEQUENCE</scope>
    <source>
        <strain evidence="1">KUC20120723A-06</strain>
    </source>
</reference>
<proteinExistence type="predicted"/>
<name>A0ACB8BJM0_9AGAM</name>
<accession>A0ACB8BJM0</accession>
<sequence>MTLKNHTNPPAEDLSSPPLSPSLPKVSRIQIIQEFSRASLRNIRSGLRRLGPRHLFYGDRWHDRSRVPRPVPPAAKYDDISLLTLDDAWPFTFKPGDKVFVKMDIVLVGRITIPRWYPGVVSKGPINKASSKDVSAPVCRFVYLPGLMATSLVSQPERCIYIVRVGLPEDGEEPHEINEDFCPLDGDIKPDNKQIRDLVSDFRWLEAGWDRKIPFCFSPRPNATLRSSNDPEDPLDTDSDLGNDAVEEHGEAP</sequence>